<comment type="caution">
    <text evidence="2">The sequence shown here is derived from an EMBL/GenBank/DDBJ whole genome shotgun (WGS) entry which is preliminary data.</text>
</comment>
<evidence type="ECO:0000259" key="1">
    <source>
        <dbReference type="PROSITE" id="PS50035"/>
    </source>
</evidence>
<name>A0A227J8J9_VIBPH</name>
<dbReference type="AlphaFoldDB" id="A0A227J8J9"/>
<reference evidence="2 3" key="1">
    <citation type="journal article" date="2017" name="Appl. Environ. Microbiol.">
        <title>Parallel evolution of two clades of a major Atlantic endemic Vibrio parahaemolyticus pathogen lineage by independent acquisition of related pathogenicity islands.</title>
        <authorList>
            <person name="Xu F."/>
            <person name="Gonzalez-Escalona N."/>
            <person name="Drees K.P."/>
            <person name="Sebra R.P."/>
            <person name="Cooper V.S."/>
            <person name="Jones S.H."/>
            <person name="Whistler C.A."/>
        </authorList>
    </citation>
    <scope>NUCLEOTIDE SEQUENCE [LARGE SCALE GENOMIC DNA]</scope>
    <source>
        <strain evidence="2 3">MAVP-3</strain>
    </source>
</reference>
<evidence type="ECO:0000313" key="2">
    <source>
        <dbReference type="EMBL" id="OXE31420.1"/>
    </source>
</evidence>
<dbReference type="Gene3D" id="3.30.870.10">
    <property type="entry name" value="Endonuclease Chain A"/>
    <property type="match status" value="1"/>
</dbReference>
<organism evidence="2 3">
    <name type="scientific">Vibrio parahaemolyticus</name>
    <dbReference type="NCBI Taxonomy" id="670"/>
    <lineage>
        <taxon>Bacteria</taxon>
        <taxon>Pseudomonadati</taxon>
        <taxon>Pseudomonadota</taxon>
        <taxon>Gammaproteobacteria</taxon>
        <taxon>Vibrionales</taxon>
        <taxon>Vibrionaceae</taxon>
        <taxon>Vibrio</taxon>
    </lineage>
</organism>
<dbReference type="GO" id="GO:0032049">
    <property type="term" value="P:cardiolipin biosynthetic process"/>
    <property type="evidence" value="ECO:0007669"/>
    <property type="project" value="TreeGrafter"/>
</dbReference>
<dbReference type="EMBL" id="NIXT01001244">
    <property type="protein sequence ID" value="OXE31420.1"/>
    <property type="molecule type" value="Genomic_DNA"/>
</dbReference>
<evidence type="ECO:0000313" key="3">
    <source>
        <dbReference type="Proteomes" id="UP000214596"/>
    </source>
</evidence>
<proteinExistence type="predicted"/>
<dbReference type="SUPFAM" id="SSF56024">
    <property type="entry name" value="Phospholipase D/nuclease"/>
    <property type="match status" value="1"/>
</dbReference>
<accession>A0A227J8J9</accession>
<dbReference type="PANTHER" id="PTHR21248:SF12">
    <property type="entry name" value="CARDIOLIPIN SYNTHASE C"/>
    <property type="match status" value="1"/>
</dbReference>
<feature type="non-terminal residue" evidence="2">
    <location>
        <position position="1"/>
    </location>
</feature>
<protein>
    <submittedName>
        <fullName evidence="2">Phospholipase D family protein</fullName>
    </submittedName>
</protein>
<feature type="non-terminal residue" evidence="2">
    <location>
        <position position="154"/>
    </location>
</feature>
<dbReference type="GO" id="GO:0003824">
    <property type="term" value="F:catalytic activity"/>
    <property type="evidence" value="ECO:0007669"/>
    <property type="project" value="InterPro"/>
</dbReference>
<dbReference type="PROSITE" id="PS50035">
    <property type="entry name" value="PLD"/>
    <property type="match status" value="1"/>
</dbReference>
<dbReference type="STRING" id="670.ACZ92_04150"/>
<dbReference type="Proteomes" id="UP000214596">
    <property type="component" value="Unassembled WGS sequence"/>
</dbReference>
<dbReference type="InterPro" id="IPR001736">
    <property type="entry name" value="PLipase_D/transphosphatidylase"/>
</dbReference>
<feature type="domain" description="PLD phosphodiesterase" evidence="1">
    <location>
        <begin position="17"/>
        <end position="44"/>
    </location>
</feature>
<gene>
    <name evidence="2" type="ORF">CA163_18180</name>
</gene>
<sequence>QYRSARIFALTSDFERLNRRMHNKSLIADSVSAIVGGRNIGNEYFSFESEVEFGDFDLLLYGEAVQQTADQFDLYWNSVHAVPMEWISPQSQSVSDAAIQKQVTKLNLQEKFSSGRYDFTALDMYQDLKQGKLNLYWGDGQVWFDLPDKVTTHD</sequence>
<dbReference type="PANTHER" id="PTHR21248">
    <property type="entry name" value="CARDIOLIPIN SYNTHASE"/>
    <property type="match status" value="1"/>
</dbReference>